<dbReference type="SUPFAM" id="SSF69304">
    <property type="entry name" value="Tricorn protease N-terminal domain"/>
    <property type="match status" value="1"/>
</dbReference>
<sequence length="311" mass="34308">MARNSFHWTMAAILLGGGVNIGAAAKAHHAAHPAHPRSDRIAFDRVGQVCVMSPRDGRVTHITTDAPVYGDPTSPSWSPDGSKIAFRRYDPSVSRFQIFLIHADGTGKVRLTDGKDLCADPRFSPDGKTILFSAYHDAIGHYRIYSLNVSSGRAKRLSHGPGEDGSPTWSPSGSRYAYIHFDPAQGRSQIFIASADGSGAHPAFPAMARHNFDAPAWSPDGRKIAFTWKRNGRSRIYVLRLHRKSRLREWIHTQYDDFSPAWSPDGRQIAFCRVAVNTKSQIYVANANGAHPRQISDGSTTDSTPAWRPHL</sequence>
<dbReference type="InterPro" id="IPR011042">
    <property type="entry name" value="6-blade_b-propeller_TolB-like"/>
</dbReference>
<reference evidence="2 3" key="1">
    <citation type="journal article" date="2019" name="Int. J. Syst. Evol. Microbiol.">
        <title>Capsulimonas corticalis gen. nov., sp. nov., an aerobic capsulated bacterium, of a novel bacterial order, Capsulimonadales ord. nov., of the class Armatimonadia of the phylum Armatimonadetes.</title>
        <authorList>
            <person name="Li J."/>
            <person name="Kudo C."/>
            <person name="Tonouchi A."/>
        </authorList>
    </citation>
    <scope>NUCLEOTIDE SEQUENCE [LARGE SCALE GENOMIC DNA]</scope>
    <source>
        <strain evidence="2 3">AX-7</strain>
    </source>
</reference>
<dbReference type="EMBL" id="AP025739">
    <property type="protein sequence ID" value="BDI30020.1"/>
    <property type="molecule type" value="Genomic_DNA"/>
</dbReference>
<evidence type="ECO:0000313" key="2">
    <source>
        <dbReference type="EMBL" id="BDI30020.1"/>
    </source>
</evidence>
<dbReference type="RefSeq" id="WP_119323675.1">
    <property type="nucleotide sequence ID" value="NZ_AP025739.1"/>
</dbReference>
<dbReference type="Pfam" id="PF07676">
    <property type="entry name" value="PD40"/>
    <property type="match status" value="5"/>
</dbReference>
<evidence type="ECO:0000313" key="3">
    <source>
        <dbReference type="Proteomes" id="UP000287394"/>
    </source>
</evidence>
<dbReference type="AlphaFoldDB" id="A0A402D2G1"/>
<dbReference type="PANTHER" id="PTHR36842:SF1">
    <property type="entry name" value="PROTEIN TOLB"/>
    <property type="match status" value="1"/>
</dbReference>
<dbReference type="InterPro" id="IPR011659">
    <property type="entry name" value="WD40"/>
</dbReference>
<dbReference type="PANTHER" id="PTHR36842">
    <property type="entry name" value="PROTEIN TOLB HOMOLOG"/>
    <property type="match status" value="1"/>
</dbReference>
<dbReference type="OrthoDB" id="9808778at2"/>
<keyword evidence="3" id="KW-1185">Reference proteome</keyword>
<proteinExistence type="inferred from homology"/>
<name>A0A402D2G1_9BACT</name>
<evidence type="ECO:0000256" key="1">
    <source>
        <dbReference type="ARBA" id="ARBA00009820"/>
    </source>
</evidence>
<gene>
    <name evidence="2" type="ORF">CCAX7_20710</name>
</gene>
<dbReference type="Proteomes" id="UP000287394">
    <property type="component" value="Chromosome"/>
</dbReference>
<dbReference type="KEGG" id="ccot:CCAX7_20710"/>
<comment type="similarity">
    <text evidence="1">Belongs to the TolB family.</text>
</comment>
<protein>
    <submittedName>
        <fullName evidence="2">Uncharacterized protein</fullName>
    </submittedName>
</protein>
<organism evidence="2 3">
    <name type="scientific">Capsulimonas corticalis</name>
    <dbReference type="NCBI Taxonomy" id="2219043"/>
    <lineage>
        <taxon>Bacteria</taxon>
        <taxon>Bacillati</taxon>
        <taxon>Armatimonadota</taxon>
        <taxon>Armatimonadia</taxon>
        <taxon>Capsulimonadales</taxon>
        <taxon>Capsulimonadaceae</taxon>
        <taxon>Capsulimonas</taxon>
    </lineage>
</organism>
<dbReference type="Gene3D" id="2.120.10.30">
    <property type="entry name" value="TolB, C-terminal domain"/>
    <property type="match status" value="2"/>
</dbReference>
<accession>A0A402D2G1</accession>